<feature type="region of interest" description="Disordered" evidence="2">
    <location>
        <begin position="183"/>
        <end position="226"/>
    </location>
</feature>
<evidence type="ECO:0000256" key="1">
    <source>
        <dbReference type="ARBA" id="ARBA00022801"/>
    </source>
</evidence>
<evidence type="ECO:0000256" key="2">
    <source>
        <dbReference type="SAM" id="MobiDB-lite"/>
    </source>
</evidence>
<organism evidence="4 5">
    <name type="scientific">Hortaea werneckii</name>
    <name type="common">Black yeast</name>
    <name type="synonym">Cladosporium werneckii</name>
    <dbReference type="NCBI Taxonomy" id="91943"/>
    <lineage>
        <taxon>Eukaryota</taxon>
        <taxon>Fungi</taxon>
        <taxon>Dikarya</taxon>
        <taxon>Ascomycota</taxon>
        <taxon>Pezizomycotina</taxon>
        <taxon>Dothideomycetes</taxon>
        <taxon>Dothideomycetidae</taxon>
        <taxon>Mycosphaerellales</taxon>
        <taxon>Teratosphaeriaceae</taxon>
        <taxon>Hortaea</taxon>
    </lineage>
</organism>
<reference evidence="4 5" key="1">
    <citation type="journal article" date="2018" name="BMC Genomics">
        <title>Genomic evidence for intraspecific hybridization in a clonal and extremely halotolerant yeast.</title>
        <authorList>
            <person name="Gostincar C."/>
            <person name="Stajich J.E."/>
            <person name="Zupancic J."/>
            <person name="Zalar P."/>
            <person name="Gunde-Cimerman N."/>
        </authorList>
    </citation>
    <scope>NUCLEOTIDE SEQUENCE [LARGE SCALE GENOMIC DNA]</scope>
    <source>
        <strain evidence="4 5">EXF-562</strain>
    </source>
</reference>
<dbReference type="Pfam" id="PF07859">
    <property type="entry name" value="Abhydrolase_3"/>
    <property type="match status" value="2"/>
</dbReference>
<feature type="compositionally biased region" description="Polar residues" evidence="2">
    <location>
        <begin position="208"/>
        <end position="218"/>
    </location>
</feature>
<feature type="domain" description="Alpha/beta hydrolase fold-3" evidence="3">
    <location>
        <begin position="410"/>
        <end position="535"/>
    </location>
</feature>
<feature type="region of interest" description="Disordered" evidence="2">
    <location>
        <begin position="566"/>
        <end position="590"/>
    </location>
</feature>
<evidence type="ECO:0000259" key="3">
    <source>
        <dbReference type="Pfam" id="PF07859"/>
    </source>
</evidence>
<feature type="region of interest" description="Disordered" evidence="2">
    <location>
        <begin position="334"/>
        <end position="399"/>
    </location>
</feature>
<accession>A0A3M7GFX4</accession>
<dbReference type="Gene3D" id="3.40.50.1820">
    <property type="entry name" value="alpha/beta hydrolase"/>
    <property type="match status" value="2"/>
</dbReference>
<dbReference type="GO" id="GO:0016787">
    <property type="term" value="F:hydrolase activity"/>
    <property type="evidence" value="ECO:0007669"/>
    <property type="project" value="UniProtKB-KW"/>
</dbReference>
<sequence>MEKRKVVVAGCLSACDVRHVKPGVERRTGGTRISASAVIKGLKDWRHGSRNVSSFDLQPASPGLFELRDAHAVGAATLLSDFNFRATTTVSTFQVMVKLITPKTRYNLHAPHPRWYLHLQAMWWRALMAIGMLLHRLAPPRPPKPDFEKQIPSTLSGKSGTITLQCYVPKDWKAQRSLWQNKPMSEMEEDAQSEGENGGANKGKGRRVSTSLSNVSQSMRRKSQGGRRWGKYPVVLNFHGGGFTLGTAMDDARWSGTVVDEVHAVVVSVEYRKAPEHPFPTPVEDGVDAVLWVHQHAEGLGIDREKIALSGFSSGGNMCITVALRLWDELNGFARDSESRPNSRQRAERALHGAATMRESDSSGSTKAPPEGAHIDVIRPDEAPAIDTPPNERAVRPSNQMIKQASATVQQRALPDVRLRMLIPWYPSLDYTRTRAERRATNIRKDQELPAVFTDLFDQSYLHPPDTVSLDSPYISPGVAPTSLLKNGLPHDIIMHTCEYDMLLDEGQRFHERLISPEIGKNVVYKLVKGVPHGWDKAPNPLKPTPGVREHYLACCKAMRDIFGTPPDVTEHETAQGPSAAPRGSTQVVR</sequence>
<evidence type="ECO:0000313" key="4">
    <source>
        <dbReference type="EMBL" id="RMY99952.1"/>
    </source>
</evidence>
<dbReference type="Proteomes" id="UP000280598">
    <property type="component" value="Unassembled WGS sequence"/>
</dbReference>
<dbReference type="EMBL" id="QWIS01000257">
    <property type="protein sequence ID" value="RMY99952.1"/>
    <property type="molecule type" value="Genomic_DNA"/>
</dbReference>
<dbReference type="PANTHER" id="PTHR48081">
    <property type="entry name" value="AB HYDROLASE SUPERFAMILY PROTEIN C4A8.06C"/>
    <property type="match status" value="1"/>
</dbReference>
<protein>
    <recommendedName>
        <fullName evidence="3">Alpha/beta hydrolase fold-3 domain-containing protein</fullName>
    </recommendedName>
</protein>
<dbReference type="AlphaFoldDB" id="A0A3M7GFX4"/>
<proteinExistence type="predicted"/>
<feature type="compositionally biased region" description="Basic and acidic residues" evidence="2">
    <location>
        <begin position="335"/>
        <end position="351"/>
    </location>
</feature>
<dbReference type="VEuPathDB" id="FungiDB:BTJ68_01676"/>
<dbReference type="InterPro" id="IPR013094">
    <property type="entry name" value="AB_hydrolase_3"/>
</dbReference>
<dbReference type="InterPro" id="IPR050300">
    <property type="entry name" value="GDXG_lipolytic_enzyme"/>
</dbReference>
<evidence type="ECO:0000313" key="5">
    <source>
        <dbReference type="Proteomes" id="UP000280598"/>
    </source>
</evidence>
<dbReference type="SUPFAM" id="SSF53474">
    <property type="entry name" value="alpha/beta-Hydrolases"/>
    <property type="match status" value="1"/>
</dbReference>
<comment type="caution">
    <text evidence="4">The sequence shown here is derived from an EMBL/GenBank/DDBJ whole genome shotgun (WGS) entry which is preliminary data.</text>
</comment>
<dbReference type="InterPro" id="IPR029058">
    <property type="entry name" value="AB_hydrolase_fold"/>
</dbReference>
<keyword evidence="1" id="KW-0378">Hydrolase</keyword>
<dbReference type="PANTHER" id="PTHR48081:SF8">
    <property type="entry name" value="ALPHA_BETA HYDROLASE FOLD-3 DOMAIN-CONTAINING PROTEIN-RELATED"/>
    <property type="match status" value="1"/>
</dbReference>
<name>A0A3M7GFX4_HORWE</name>
<gene>
    <name evidence="4" type="ORF">D0860_08144</name>
</gene>
<feature type="domain" description="Alpha/beta hydrolase fold-3" evidence="3">
    <location>
        <begin position="235"/>
        <end position="329"/>
    </location>
</feature>
<feature type="compositionally biased region" description="Basic and acidic residues" evidence="2">
    <location>
        <begin position="373"/>
        <end position="382"/>
    </location>
</feature>